<protein>
    <submittedName>
        <fullName evidence="1">Uncharacterized protein</fullName>
    </submittedName>
</protein>
<accession>Q9PL22</accession>
<evidence type="ECO:0000313" key="2">
    <source>
        <dbReference type="Proteomes" id="UP000000800"/>
    </source>
</evidence>
<dbReference type="Proteomes" id="UP000000800">
    <property type="component" value="Chromosome"/>
</dbReference>
<keyword evidence="2" id="KW-1185">Reference proteome</keyword>
<sequence>MFMYIFSSSFFFMQHAHNADTFPAWDCLQRNYLHRDRITSFCSYVPVLSTVVGIRTLCNMRRLEKELTERTGGFLCKNDPTIPCSWFPCSIIRKEWPKARATAIQEVLGIKALVSLGALLLKVFRAVKTFFYKNFSFALAIPSNRDSIGSPGYPPSAIPFPKHHFVETPNSF</sequence>
<dbReference type="HOGENOM" id="CLU_135493_0_0_0"/>
<organism evidence="1 2">
    <name type="scientific">Chlamydia muridarum (strain MoPn / Nigg)</name>
    <dbReference type="NCBI Taxonomy" id="243161"/>
    <lineage>
        <taxon>Bacteria</taxon>
        <taxon>Pseudomonadati</taxon>
        <taxon>Chlamydiota</taxon>
        <taxon>Chlamydiia</taxon>
        <taxon>Chlamydiales</taxon>
        <taxon>Chlamydiaceae</taxon>
        <taxon>Chlamydia/Chlamydophila group</taxon>
        <taxon>Chlamydia</taxon>
    </lineage>
</organism>
<dbReference type="EMBL" id="AE002160">
    <property type="protein sequence ID" value="AAF39154.1"/>
    <property type="molecule type" value="Genomic_DNA"/>
</dbReference>
<dbReference type="AlphaFoldDB" id="Q9PL22"/>
<dbReference type="KEGG" id="cmu:TC_0286"/>
<reference evidence="1 2" key="1">
    <citation type="journal article" date="2000" name="Nucleic Acids Res.">
        <title>Genome sequences of Chlamydia trachomatis MoPn and Chlamydia pneumoniae AR39.</title>
        <authorList>
            <person name="Read T.D."/>
            <person name="Brunham R.C."/>
            <person name="Shen C."/>
            <person name="Gill S.R."/>
            <person name="Heidelberg J.F."/>
            <person name="White O."/>
            <person name="Hickey E.K."/>
            <person name="Peterson J.D."/>
            <person name="Utterback T.R."/>
            <person name="Berry K.J."/>
            <person name="Bass S."/>
            <person name="Linher K.D."/>
            <person name="Weidman J.F."/>
            <person name="Khouri H.M."/>
            <person name="Craven B."/>
            <person name="Bowman C."/>
            <person name="Dodson R.J."/>
            <person name="Gwinn M.L."/>
            <person name="Nelson W.C."/>
            <person name="DeBoy R.T."/>
            <person name="Kolonay J.F."/>
            <person name="McClarty G."/>
            <person name="Salzberg S.L."/>
            <person name="Eisen J.A."/>
            <person name="Fraser C.M."/>
        </authorList>
    </citation>
    <scope>NUCLEOTIDE SEQUENCE [LARGE SCALE GENOMIC DNA]</scope>
    <source>
        <strain evidence="2">MoPn / Nigg</strain>
    </source>
</reference>
<dbReference type="PIR" id="D81719">
    <property type="entry name" value="D81719"/>
</dbReference>
<evidence type="ECO:0000313" key="1">
    <source>
        <dbReference type="EMBL" id="AAF39154.1"/>
    </source>
</evidence>
<gene>
    <name evidence="1" type="ordered locus">TC_0286</name>
</gene>
<name>Q9PL22_CHLMU</name>
<proteinExistence type="predicted"/>